<dbReference type="Proteomes" id="UP000076761">
    <property type="component" value="Unassembled WGS sequence"/>
</dbReference>
<dbReference type="AlphaFoldDB" id="A0A165SPU3"/>
<dbReference type="EMBL" id="KV425571">
    <property type="protein sequence ID" value="KZT25482.1"/>
    <property type="molecule type" value="Genomic_DNA"/>
</dbReference>
<evidence type="ECO:0000313" key="1">
    <source>
        <dbReference type="EMBL" id="KZT25482.1"/>
    </source>
</evidence>
<name>A0A165SPU3_9AGAM</name>
<protein>
    <submittedName>
        <fullName evidence="1">Uncharacterized protein</fullName>
    </submittedName>
</protein>
<organism evidence="1 2">
    <name type="scientific">Neolentinus lepideus HHB14362 ss-1</name>
    <dbReference type="NCBI Taxonomy" id="1314782"/>
    <lineage>
        <taxon>Eukaryota</taxon>
        <taxon>Fungi</taxon>
        <taxon>Dikarya</taxon>
        <taxon>Basidiomycota</taxon>
        <taxon>Agaricomycotina</taxon>
        <taxon>Agaricomycetes</taxon>
        <taxon>Gloeophyllales</taxon>
        <taxon>Gloeophyllaceae</taxon>
        <taxon>Neolentinus</taxon>
    </lineage>
</organism>
<proteinExistence type="predicted"/>
<dbReference type="InParanoid" id="A0A165SPU3"/>
<dbReference type="OrthoDB" id="3203574at2759"/>
<keyword evidence="2" id="KW-1185">Reference proteome</keyword>
<sequence>MLPSGHMSYGLGNAALFNGQIPNPYSQGGFYPQQFMGQPFPEPQGPVDPNSPELFKHNMHLVQQMLARISETARSALMGIENAYHPHTSPAQTAAFVNSLKQQIQSLMILMRQSGIGALPVLTSGVPKTEDQLLADATKAIQVLYERHKKIQDSAGIVASLLGASEPSRR</sequence>
<dbReference type="STRING" id="1314782.A0A165SPU3"/>
<evidence type="ECO:0000313" key="2">
    <source>
        <dbReference type="Proteomes" id="UP000076761"/>
    </source>
</evidence>
<gene>
    <name evidence="1" type="ORF">NEOLEDRAFT_1133435</name>
</gene>
<reference evidence="1 2" key="1">
    <citation type="journal article" date="2016" name="Mol. Biol. Evol.">
        <title>Comparative Genomics of Early-Diverging Mushroom-Forming Fungi Provides Insights into the Origins of Lignocellulose Decay Capabilities.</title>
        <authorList>
            <person name="Nagy L.G."/>
            <person name="Riley R."/>
            <person name="Tritt A."/>
            <person name="Adam C."/>
            <person name="Daum C."/>
            <person name="Floudas D."/>
            <person name="Sun H."/>
            <person name="Yadav J.S."/>
            <person name="Pangilinan J."/>
            <person name="Larsson K.H."/>
            <person name="Matsuura K."/>
            <person name="Barry K."/>
            <person name="Labutti K."/>
            <person name="Kuo R."/>
            <person name="Ohm R.A."/>
            <person name="Bhattacharya S.S."/>
            <person name="Shirouzu T."/>
            <person name="Yoshinaga Y."/>
            <person name="Martin F.M."/>
            <person name="Grigoriev I.V."/>
            <person name="Hibbett D.S."/>
        </authorList>
    </citation>
    <scope>NUCLEOTIDE SEQUENCE [LARGE SCALE GENOMIC DNA]</scope>
    <source>
        <strain evidence="1 2">HHB14362 ss-1</strain>
    </source>
</reference>
<accession>A0A165SPU3</accession>